<keyword evidence="11" id="KW-1185">Reference proteome</keyword>
<evidence type="ECO:0000256" key="2">
    <source>
        <dbReference type="ARBA" id="ARBA00011738"/>
    </source>
</evidence>
<keyword evidence="6 8" id="KW-0862">Zinc</keyword>
<feature type="active site" description="Proton donor" evidence="8">
    <location>
        <position position="65"/>
    </location>
</feature>
<evidence type="ECO:0000256" key="1">
    <source>
        <dbReference type="ARBA" id="ARBA00010669"/>
    </source>
</evidence>
<dbReference type="Gene3D" id="3.40.140.10">
    <property type="entry name" value="Cytidine Deaminase, domain 2"/>
    <property type="match status" value="1"/>
</dbReference>
<dbReference type="OrthoDB" id="9802676at2"/>
<dbReference type="PANTHER" id="PTHR11079:SF202">
    <property type="entry name" value="TRNA-SPECIFIC ADENOSINE DEAMINASE"/>
    <property type="match status" value="1"/>
</dbReference>
<reference evidence="10 11" key="1">
    <citation type="submission" date="2018-07" db="EMBL/GenBank/DDBJ databases">
        <title>Motiliproteus coralliicola sp. nov., a bacterium isolated from Coral.</title>
        <authorList>
            <person name="Wang G."/>
        </authorList>
    </citation>
    <scope>NUCLEOTIDE SEQUENCE [LARGE SCALE GENOMIC DNA]</scope>
    <source>
        <strain evidence="10 11">C34</strain>
    </source>
</reference>
<dbReference type="Proteomes" id="UP000253769">
    <property type="component" value="Unassembled WGS sequence"/>
</dbReference>
<dbReference type="HAMAP" id="MF_00972">
    <property type="entry name" value="tRNA_aden_deaminase"/>
    <property type="match status" value="1"/>
</dbReference>
<dbReference type="FunFam" id="3.40.140.10:FF:000005">
    <property type="entry name" value="tRNA-specific adenosine deaminase"/>
    <property type="match status" value="1"/>
</dbReference>
<dbReference type="AlphaFoldDB" id="A0A369WG73"/>
<dbReference type="InterPro" id="IPR016192">
    <property type="entry name" value="APOBEC/CMP_deaminase_Zn-bd"/>
</dbReference>
<dbReference type="EC" id="3.5.4.33" evidence="8"/>
<dbReference type="InterPro" id="IPR016193">
    <property type="entry name" value="Cytidine_deaminase-like"/>
</dbReference>
<dbReference type="InterPro" id="IPR028883">
    <property type="entry name" value="tRNA_aden_deaminase"/>
</dbReference>
<evidence type="ECO:0000256" key="5">
    <source>
        <dbReference type="ARBA" id="ARBA00022801"/>
    </source>
</evidence>
<evidence type="ECO:0000256" key="4">
    <source>
        <dbReference type="ARBA" id="ARBA00022723"/>
    </source>
</evidence>
<comment type="function">
    <text evidence="8">Catalyzes the deamination of adenosine to inosine at the wobble position 34 of tRNA(Arg2).</text>
</comment>
<feature type="binding site" evidence="8">
    <location>
        <position position="63"/>
    </location>
    <ligand>
        <name>Zn(2+)</name>
        <dbReference type="ChEBI" id="CHEBI:29105"/>
        <note>catalytic</note>
    </ligand>
</feature>
<comment type="caution">
    <text evidence="10">The sequence shown here is derived from an EMBL/GenBank/DDBJ whole genome shotgun (WGS) entry which is preliminary data.</text>
</comment>
<dbReference type="GO" id="GO:0052717">
    <property type="term" value="F:tRNA-specific adenosine-34 deaminase activity"/>
    <property type="evidence" value="ECO:0007669"/>
    <property type="project" value="UniProtKB-UniRule"/>
</dbReference>
<proteinExistence type="inferred from homology"/>
<keyword evidence="3 8" id="KW-0819">tRNA processing</keyword>
<dbReference type="PROSITE" id="PS00903">
    <property type="entry name" value="CYT_DCMP_DEAMINASES_1"/>
    <property type="match status" value="1"/>
</dbReference>
<feature type="binding site" evidence="8">
    <location>
        <position position="93"/>
    </location>
    <ligand>
        <name>Zn(2+)</name>
        <dbReference type="ChEBI" id="CHEBI:29105"/>
        <note>catalytic</note>
    </ligand>
</feature>
<evidence type="ECO:0000256" key="8">
    <source>
        <dbReference type="HAMAP-Rule" id="MF_00972"/>
    </source>
</evidence>
<gene>
    <name evidence="8" type="primary">tadA</name>
    <name evidence="10" type="ORF">DV711_12035</name>
</gene>
<dbReference type="EMBL" id="QQOH01000003">
    <property type="protein sequence ID" value="RDE19606.1"/>
    <property type="molecule type" value="Genomic_DNA"/>
</dbReference>
<feature type="binding site" evidence="8">
    <location>
        <position position="96"/>
    </location>
    <ligand>
        <name>Zn(2+)</name>
        <dbReference type="ChEBI" id="CHEBI:29105"/>
        <note>catalytic</note>
    </ligand>
</feature>
<feature type="domain" description="CMP/dCMP-type deaminase" evidence="9">
    <location>
        <begin position="12"/>
        <end position="121"/>
    </location>
</feature>
<dbReference type="InterPro" id="IPR002125">
    <property type="entry name" value="CMP_dCMP_dom"/>
</dbReference>
<comment type="similarity">
    <text evidence="1">Belongs to the cytidine and deoxycytidylate deaminase family. ADAT2 subfamily.</text>
</comment>
<evidence type="ECO:0000256" key="3">
    <source>
        <dbReference type="ARBA" id="ARBA00022694"/>
    </source>
</evidence>
<dbReference type="RefSeq" id="WP_114695950.1">
    <property type="nucleotide sequence ID" value="NZ_QQOH01000003.1"/>
</dbReference>
<protein>
    <recommendedName>
        <fullName evidence="8">tRNA-specific adenosine deaminase</fullName>
        <ecNumber evidence="8">3.5.4.33</ecNumber>
    </recommendedName>
</protein>
<keyword evidence="4 8" id="KW-0479">Metal-binding</keyword>
<keyword evidence="5 8" id="KW-0378">Hydrolase</keyword>
<evidence type="ECO:0000256" key="7">
    <source>
        <dbReference type="ARBA" id="ARBA00048045"/>
    </source>
</evidence>
<dbReference type="CDD" id="cd01285">
    <property type="entry name" value="nucleoside_deaminase"/>
    <property type="match status" value="1"/>
</dbReference>
<dbReference type="PROSITE" id="PS51747">
    <property type="entry name" value="CYT_DCMP_DEAMINASES_2"/>
    <property type="match status" value="1"/>
</dbReference>
<sequence>MDKDPAAAEQLAEDRHWMERALELAQLGAEQGEVPVGAVVVLDGEVIGEGWNQPIGSQDPSAHAEVVAIRQAAQRVQNYRLPGATLYVTLEPCTMCTGAMVHSRISRLVYGTTEPKAGVVASQAQLLDSDWFNWAVEVQGGVLAERCSTQLSQFFAQRRALKKQRKQATSE</sequence>
<name>A0A369WG73_9GAMM</name>
<dbReference type="NCBIfam" id="NF008113">
    <property type="entry name" value="PRK10860.1"/>
    <property type="match status" value="1"/>
</dbReference>
<dbReference type="GO" id="GO:0008270">
    <property type="term" value="F:zinc ion binding"/>
    <property type="evidence" value="ECO:0007669"/>
    <property type="project" value="UniProtKB-UniRule"/>
</dbReference>
<evidence type="ECO:0000313" key="11">
    <source>
        <dbReference type="Proteomes" id="UP000253769"/>
    </source>
</evidence>
<dbReference type="Pfam" id="PF00383">
    <property type="entry name" value="dCMP_cyt_deam_1"/>
    <property type="match status" value="1"/>
</dbReference>
<dbReference type="GO" id="GO:0002100">
    <property type="term" value="P:tRNA wobble adenosine to inosine editing"/>
    <property type="evidence" value="ECO:0007669"/>
    <property type="project" value="UniProtKB-UniRule"/>
</dbReference>
<comment type="cofactor">
    <cofactor evidence="8">
        <name>Zn(2+)</name>
        <dbReference type="ChEBI" id="CHEBI:29105"/>
    </cofactor>
    <text evidence="8">Binds 1 zinc ion per subunit.</text>
</comment>
<accession>A0A369WG73</accession>
<comment type="catalytic activity">
    <reaction evidence="7 8">
        <text>adenosine(34) in tRNA + H2O + H(+) = inosine(34) in tRNA + NH4(+)</text>
        <dbReference type="Rhea" id="RHEA:43168"/>
        <dbReference type="Rhea" id="RHEA-COMP:10373"/>
        <dbReference type="Rhea" id="RHEA-COMP:10374"/>
        <dbReference type="ChEBI" id="CHEBI:15377"/>
        <dbReference type="ChEBI" id="CHEBI:15378"/>
        <dbReference type="ChEBI" id="CHEBI:28938"/>
        <dbReference type="ChEBI" id="CHEBI:74411"/>
        <dbReference type="ChEBI" id="CHEBI:82852"/>
        <dbReference type="EC" id="3.5.4.33"/>
    </reaction>
</comment>
<evidence type="ECO:0000313" key="10">
    <source>
        <dbReference type="EMBL" id="RDE19606.1"/>
    </source>
</evidence>
<dbReference type="PANTHER" id="PTHR11079">
    <property type="entry name" value="CYTOSINE DEAMINASE FAMILY MEMBER"/>
    <property type="match status" value="1"/>
</dbReference>
<evidence type="ECO:0000256" key="6">
    <source>
        <dbReference type="ARBA" id="ARBA00022833"/>
    </source>
</evidence>
<organism evidence="10 11">
    <name type="scientific">Motiliproteus coralliicola</name>
    <dbReference type="NCBI Taxonomy" id="2283196"/>
    <lineage>
        <taxon>Bacteria</taxon>
        <taxon>Pseudomonadati</taxon>
        <taxon>Pseudomonadota</taxon>
        <taxon>Gammaproteobacteria</taxon>
        <taxon>Oceanospirillales</taxon>
        <taxon>Oceanospirillaceae</taxon>
        <taxon>Motiliproteus</taxon>
    </lineage>
</organism>
<evidence type="ECO:0000259" key="9">
    <source>
        <dbReference type="PROSITE" id="PS51747"/>
    </source>
</evidence>
<dbReference type="SUPFAM" id="SSF53927">
    <property type="entry name" value="Cytidine deaminase-like"/>
    <property type="match status" value="1"/>
</dbReference>
<comment type="subunit">
    <text evidence="2 8">Homodimer.</text>
</comment>